<evidence type="ECO:0000313" key="2">
    <source>
        <dbReference type="EMBL" id="GAA3370772.1"/>
    </source>
</evidence>
<comment type="caution">
    <text evidence="2">The sequence shown here is derived from an EMBL/GenBank/DDBJ whole genome shotgun (WGS) entry which is preliminary data.</text>
</comment>
<organism evidence="2 3">
    <name type="scientific">Streptomyces sannanensis</name>
    <dbReference type="NCBI Taxonomy" id="285536"/>
    <lineage>
        <taxon>Bacteria</taxon>
        <taxon>Bacillati</taxon>
        <taxon>Actinomycetota</taxon>
        <taxon>Actinomycetes</taxon>
        <taxon>Kitasatosporales</taxon>
        <taxon>Streptomycetaceae</taxon>
        <taxon>Streptomyces</taxon>
    </lineage>
</organism>
<name>A0ABP6S8G6_9ACTN</name>
<gene>
    <name evidence="2" type="ORF">GCM10020367_18730</name>
</gene>
<sequence>MPEFQFTKSSHSTSAGECVEVALNIPGTVAIRDSKNPYSPILRLAPNTWDAFQEALRLAR</sequence>
<dbReference type="Pfam" id="PF04149">
    <property type="entry name" value="DUF397"/>
    <property type="match status" value="1"/>
</dbReference>
<evidence type="ECO:0000259" key="1">
    <source>
        <dbReference type="Pfam" id="PF04149"/>
    </source>
</evidence>
<proteinExistence type="predicted"/>
<feature type="domain" description="DUF397" evidence="1">
    <location>
        <begin position="5"/>
        <end position="57"/>
    </location>
</feature>
<reference evidence="3" key="1">
    <citation type="journal article" date="2019" name="Int. J. Syst. Evol. Microbiol.">
        <title>The Global Catalogue of Microorganisms (GCM) 10K type strain sequencing project: providing services to taxonomists for standard genome sequencing and annotation.</title>
        <authorList>
            <consortium name="The Broad Institute Genomics Platform"/>
            <consortium name="The Broad Institute Genome Sequencing Center for Infectious Disease"/>
            <person name="Wu L."/>
            <person name="Ma J."/>
        </authorList>
    </citation>
    <scope>NUCLEOTIDE SEQUENCE [LARGE SCALE GENOMIC DNA]</scope>
    <source>
        <strain evidence="3">JCM 9651</strain>
    </source>
</reference>
<protein>
    <submittedName>
        <fullName evidence="2">DUF397 domain-containing protein</fullName>
    </submittedName>
</protein>
<keyword evidence="3" id="KW-1185">Reference proteome</keyword>
<accession>A0ABP6S8G6</accession>
<dbReference type="Proteomes" id="UP001499990">
    <property type="component" value="Unassembled WGS sequence"/>
</dbReference>
<dbReference type="InterPro" id="IPR007278">
    <property type="entry name" value="DUF397"/>
</dbReference>
<dbReference type="RefSeq" id="WP_345035777.1">
    <property type="nucleotide sequence ID" value="NZ_BAAAYL010000001.1"/>
</dbReference>
<dbReference type="EMBL" id="BAAAYL010000001">
    <property type="protein sequence ID" value="GAA3370772.1"/>
    <property type="molecule type" value="Genomic_DNA"/>
</dbReference>
<evidence type="ECO:0000313" key="3">
    <source>
        <dbReference type="Proteomes" id="UP001499990"/>
    </source>
</evidence>